<feature type="region of interest" description="Disordered" evidence="1">
    <location>
        <begin position="189"/>
        <end position="212"/>
    </location>
</feature>
<dbReference type="Proteomes" id="UP000606274">
    <property type="component" value="Unassembled WGS sequence"/>
</dbReference>
<evidence type="ECO:0000256" key="1">
    <source>
        <dbReference type="SAM" id="MobiDB-lite"/>
    </source>
</evidence>
<sequence length="224" mass="25703">MYPVRENEKMKEVKEMLMLAEEKHQIFKQQQLRFIAALERSRESAHCQTRSVSSISEVQWYMTHHCSNSTDQRAFSLFLELMSDLKVLFQMIDSLASAKNFSSGVLDTCRNILSPDCNFSELQAQYPHDVVNRLSCTEAENYYSGVVSVIPVTLDLLSMAFSQMLQVRNEPISQTDITQKTAAVHEQNTLTNASENPHSSKHSYKAMHKGASGWKPLWRPPWRN</sequence>
<accession>A0A8T0A6N8</accession>
<protein>
    <recommendedName>
        <fullName evidence="4">Sperm acrosome associated 9</fullName>
    </recommendedName>
</protein>
<proteinExistence type="predicted"/>
<evidence type="ECO:0008006" key="4">
    <source>
        <dbReference type="Google" id="ProtNLM"/>
    </source>
</evidence>
<dbReference type="AlphaFoldDB" id="A0A8T0A6N8"/>
<dbReference type="OrthoDB" id="9999829at2759"/>
<organism evidence="2 3">
    <name type="scientific">Silurus meridionalis</name>
    <name type="common">Southern catfish</name>
    <name type="synonym">Silurus soldatovi meridionalis</name>
    <dbReference type="NCBI Taxonomy" id="175797"/>
    <lineage>
        <taxon>Eukaryota</taxon>
        <taxon>Metazoa</taxon>
        <taxon>Chordata</taxon>
        <taxon>Craniata</taxon>
        <taxon>Vertebrata</taxon>
        <taxon>Euteleostomi</taxon>
        <taxon>Actinopterygii</taxon>
        <taxon>Neopterygii</taxon>
        <taxon>Teleostei</taxon>
        <taxon>Ostariophysi</taxon>
        <taxon>Siluriformes</taxon>
        <taxon>Siluridae</taxon>
        <taxon>Silurus</taxon>
    </lineage>
</organism>
<dbReference type="PANTHER" id="PTHR32455">
    <property type="entry name" value="SPERM ACROSOME-ASSOCIATED PROTEIN 9"/>
    <property type="match status" value="1"/>
</dbReference>
<dbReference type="GO" id="GO:0036126">
    <property type="term" value="C:sperm flagellum"/>
    <property type="evidence" value="ECO:0007669"/>
    <property type="project" value="TreeGrafter"/>
</dbReference>
<evidence type="ECO:0000313" key="2">
    <source>
        <dbReference type="EMBL" id="KAF7687541.1"/>
    </source>
</evidence>
<reference evidence="2" key="1">
    <citation type="submission" date="2020-08" db="EMBL/GenBank/DDBJ databases">
        <title>Chromosome-level assembly of Southern catfish (Silurus meridionalis) provides insights into visual adaptation to the nocturnal and benthic lifestyles.</title>
        <authorList>
            <person name="Zhang Y."/>
            <person name="Wang D."/>
            <person name="Peng Z."/>
        </authorList>
    </citation>
    <scope>NUCLEOTIDE SEQUENCE</scope>
    <source>
        <strain evidence="2">SWU-2019-XX</strain>
        <tissue evidence="2">Muscle</tissue>
    </source>
</reference>
<dbReference type="GO" id="GO:0097546">
    <property type="term" value="C:ciliary base"/>
    <property type="evidence" value="ECO:0007669"/>
    <property type="project" value="TreeGrafter"/>
</dbReference>
<dbReference type="EMBL" id="JABFDY010000027">
    <property type="protein sequence ID" value="KAF7687541.1"/>
    <property type="molecule type" value="Genomic_DNA"/>
</dbReference>
<dbReference type="GO" id="GO:0001669">
    <property type="term" value="C:acrosomal vesicle"/>
    <property type="evidence" value="ECO:0007669"/>
    <property type="project" value="TreeGrafter"/>
</dbReference>
<gene>
    <name evidence="2" type="ORF">HF521_014769</name>
</gene>
<keyword evidence="3" id="KW-1185">Reference proteome</keyword>
<dbReference type="InterPro" id="IPR027818">
    <property type="entry name" value="SPACA9"/>
</dbReference>
<name>A0A8T0A6N8_SILME</name>
<feature type="compositionally biased region" description="Basic residues" evidence="1">
    <location>
        <begin position="199"/>
        <end position="208"/>
    </location>
</feature>
<evidence type="ECO:0000313" key="3">
    <source>
        <dbReference type="Proteomes" id="UP000606274"/>
    </source>
</evidence>
<dbReference type="Pfam" id="PF15120">
    <property type="entry name" value="SPACA9"/>
    <property type="match status" value="1"/>
</dbReference>
<comment type="caution">
    <text evidence="2">The sequence shown here is derived from an EMBL/GenBank/DDBJ whole genome shotgun (WGS) entry which is preliminary data.</text>
</comment>
<dbReference type="PANTHER" id="PTHR32455:SF1">
    <property type="entry name" value="SPERM ACROSOME-ASSOCIATED PROTEIN 9"/>
    <property type="match status" value="1"/>
</dbReference>